<name>A0A918U8R6_9ACTN</name>
<gene>
    <name evidence="2" type="ORF">GCM10010358_73380</name>
</gene>
<reference evidence="2" key="1">
    <citation type="journal article" date="2014" name="Int. J. Syst. Evol. Microbiol.">
        <title>Complete genome sequence of Corynebacterium casei LMG S-19264T (=DSM 44701T), isolated from a smear-ripened cheese.</title>
        <authorList>
            <consortium name="US DOE Joint Genome Institute (JGI-PGF)"/>
            <person name="Walter F."/>
            <person name="Albersmeier A."/>
            <person name="Kalinowski J."/>
            <person name="Ruckert C."/>
        </authorList>
    </citation>
    <scope>NUCLEOTIDE SEQUENCE</scope>
    <source>
        <strain evidence="2">JCM 4790</strain>
    </source>
</reference>
<proteinExistence type="predicted"/>
<organism evidence="2 3">
    <name type="scientific">Streptomyces minutiscleroticus</name>
    <dbReference type="NCBI Taxonomy" id="68238"/>
    <lineage>
        <taxon>Bacteria</taxon>
        <taxon>Bacillati</taxon>
        <taxon>Actinomycetota</taxon>
        <taxon>Actinomycetes</taxon>
        <taxon>Kitasatosporales</taxon>
        <taxon>Streptomycetaceae</taxon>
        <taxon>Streptomyces</taxon>
    </lineage>
</organism>
<sequence>MLHTRARFGFTAAPGSSDDARVRDPTVALPPDYAARLFGAQAAGSEQQLREIAAEGLGEMYFRDYGRRAPGLEMRFTDVEHVEFNR</sequence>
<evidence type="ECO:0000313" key="2">
    <source>
        <dbReference type="EMBL" id="GGY10158.1"/>
    </source>
</evidence>
<dbReference type="Proteomes" id="UP000619244">
    <property type="component" value="Unassembled WGS sequence"/>
</dbReference>
<evidence type="ECO:0000313" key="3">
    <source>
        <dbReference type="Proteomes" id="UP000619244"/>
    </source>
</evidence>
<dbReference type="AlphaFoldDB" id="A0A918U8R6"/>
<feature type="region of interest" description="Disordered" evidence="1">
    <location>
        <begin position="1"/>
        <end position="22"/>
    </location>
</feature>
<protein>
    <submittedName>
        <fullName evidence="2">Uncharacterized protein</fullName>
    </submittedName>
</protein>
<dbReference type="NCBIfam" id="NF047541">
    <property type="entry name" value="telomere_Tpg"/>
    <property type="match status" value="1"/>
</dbReference>
<keyword evidence="3" id="KW-1185">Reference proteome</keyword>
<accession>A0A918U8R6</accession>
<dbReference type="EMBL" id="BMVU01000072">
    <property type="protein sequence ID" value="GGY10158.1"/>
    <property type="molecule type" value="Genomic_DNA"/>
</dbReference>
<reference evidence="2" key="2">
    <citation type="submission" date="2020-09" db="EMBL/GenBank/DDBJ databases">
        <authorList>
            <person name="Sun Q."/>
            <person name="Ohkuma M."/>
        </authorList>
    </citation>
    <scope>NUCLEOTIDE SEQUENCE</scope>
    <source>
        <strain evidence="2">JCM 4790</strain>
    </source>
</reference>
<dbReference type="InterPro" id="IPR058118">
    <property type="entry name" value="Tpg"/>
</dbReference>
<evidence type="ECO:0000256" key="1">
    <source>
        <dbReference type="SAM" id="MobiDB-lite"/>
    </source>
</evidence>
<comment type="caution">
    <text evidence="2">The sequence shown here is derived from an EMBL/GenBank/DDBJ whole genome shotgun (WGS) entry which is preliminary data.</text>
</comment>